<evidence type="ECO:0000256" key="5">
    <source>
        <dbReference type="ARBA" id="ARBA00022777"/>
    </source>
</evidence>
<feature type="domain" description="PAS" evidence="10">
    <location>
        <begin position="286"/>
        <end position="328"/>
    </location>
</feature>
<dbReference type="KEGG" id="sfol:H3H32_35745"/>
<keyword evidence="5" id="KW-0418">Kinase</keyword>
<evidence type="ECO:0000259" key="10">
    <source>
        <dbReference type="PROSITE" id="PS50112"/>
    </source>
</evidence>
<dbReference type="SUPFAM" id="SSF55785">
    <property type="entry name" value="PYP-like sensor domain (PAS domain)"/>
    <property type="match status" value="1"/>
</dbReference>
<evidence type="ECO:0000313" key="12">
    <source>
        <dbReference type="Proteomes" id="UP000515369"/>
    </source>
</evidence>
<dbReference type="CDD" id="cd19410">
    <property type="entry name" value="HK9-like_sensor"/>
    <property type="match status" value="1"/>
</dbReference>
<dbReference type="Gene3D" id="3.30.565.10">
    <property type="entry name" value="Histidine kinase-like ATPase, C-terminal domain"/>
    <property type="match status" value="1"/>
</dbReference>
<dbReference type="InterPro" id="IPR005467">
    <property type="entry name" value="His_kinase_dom"/>
</dbReference>
<keyword evidence="8" id="KW-1133">Transmembrane helix</keyword>
<dbReference type="SMART" id="SM00387">
    <property type="entry name" value="HATPase_c"/>
    <property type="match status" value="1"/>
</dbReference>
<dbReference type="GO" id="GO:0000156">
    <property type="term" value="F:phosphorelay response regulator activity"/>
    <property type="evidence" value="ECO:0007669"/>
    <property type="project" value="TreeGrafter"/>
</dbReference>
<accession>A0A7G5GWC2</accession>
<dbReference type="Proteomes" id="UP000515369">
    <property type="component" value="Chromosome"/>
</dbReference>
<dbReference type="Pfam" id="PF02518">
    <property type="entry name" value="HATPase_c"/>
    <property type="match status" value="1"/>
</dbReference>
<keyword evidence="12" id="KW-1185">Reference proteome</keyword>
<dbReference type="InterPro" id="IPR003594">
    <property type="entry name" value="HATPase_dom"/>
</dbReference>
<dbReference type="EMBL" id="CP059732">
    <property type="protein sequence ID" value="QMW03164.1"/>
    <property type="molecule type" value="Genomic_DNA"/>
</dbReference>
<evidence type="ECO:0000313" key="11">
    <source>
        <dbReference type="EMBL" id="QMW03164.1"/>
    </source>
</evidence>
<dbReference type="PROSITE" id="PS50109">
    <property type="entry name" value="HIS_KIN"/>
    <property type="match status" value="1"/>
</dbReference>
<dbReference type="GO" id="GO:0016020">
    <property type="term" value="C:membrane"/>
    <property type="evidence" value="ECO:0007669"/>
    <property type="project" value="UniProtKB-SubCell"/>
</dbReference>
<feature type="transmembrane region" description="Helical" evidence="8">
    <location>
        <begin position="20"/>
        <end position="37"/>
    </location>
</feature>
<dbReference type="InterPro" id="IPR036890">
    <property type="entry name" value="HATPase_C_sf"/>
</dbReference>
<name>A0A7G5GWC2_9BACT</name>
<dbReference type="SMART" id="SM00388">
    <property type="entry name" value="HisKA"/>
    <property type="match status" value="1"/>
</dbReference>
<dbReference type="PRINTS" id="PR00344">
    <property type="entry name" value="BCTRLSENSOR"/>
</dbReference>
<dbReference type="Gene3D" id="3.30.450.20">
    <property type="entry name" value="PAS domain"/>
    <property type="match status" value="1"/>
</dbReference>
<feature type="domain" description="Histidine kinase" evidence="9">
    <location>
        <begin position="396"/>
        <end position="626"/>
    </location>
</feature>
<comment type="catalytic activity">
    <reaction evidence="1">
        <text>ATP + protein L-histidine = ADP + protein N-phospho-L-histidine.</text>
        <dbReference type="EC" id="2.7.13.3"/>
    </reaction>
</comment>
<dbReference type="InterPro" id="IPR007891">
    <property type="entry name" value="CHASE3"/>
</dbReference>
<evidence type="ECO:0000256" key="1">
    <source>
        <dbReference type="ARBA" id="ARBA00000085"/>
    </source>
</evidence>
<dbReference type="InterPro" id="IPR003661">
    <property type="entry name" value="HisK_dim/P_dom"/>
</dbReference>
<keyword evidence="7" id="KW-0175">Coiled coil</keyword>
<keyword evidence="4" id="KW-0808">Transferase</keyword>
<evidence type="ECO:0000256" key="6">
    <source>
        <dbReference type="ARBA" id="ARBA00023136"/>
    </source>
</evidence>
<dbReference type="InterPro" id="IPR050351">
    <property type="entry name" value="BphY/WalK/GraS-like"/>
</dbReference>
<dbReference type="CDD" id="cd00130">
    <property type="entry name" value="PAS"/>
    <property type="match status" value="1"/>
</dbReference>
<dbReference type="AlphaFoldDB" id="A0A7G5GWC2"/>
<dbReference type="SUPFAM" id="SSF47384">
    <property type="entry name" value="Homodimeric domain of signal transducing histidine kinase"/>
    <property type="match status" value="1"/>
</dbReference>
<dbReference type="EC" id="2.7.13.3" evidence="2"/>
<proteinExistence type="predicted"/>
<sequence>MSILLPPALMRKLASATTLAPFLFTLTCLSVIIYSLYQSQQQRQHNEDWLLQTGTVISMLGYLNTLAVEAETGTRGYLLSGHESALAPYKTALEQLPIQLNALRTLIDNDPEQKLPFTILQKLIRQRLLLSQTLIQLRQMGKNPEFAQREMNEGKVLMDKIRHQISQMTDLEKQRLASRQASLGEATRRGKWWGRWLVGICLLMVLTAASLAQVLRKSVRQQRQLHQLQEKLVGKLAQQQELEAVLIRQTDQLRTTLDASLNGILSMSALRNEQGEIINFRMDTANTTVKRMTGRDVDEILGRTLLDVFPGNAENGFLDLYKRVVNTGEAEHSMQYYQDDQGLAGWFEVSAVKQNDDRVVVTFINVTDHQQDKEKAERTLRQLQESNENLAQFAFVASHDLQAPLRKIQSFGDILLQQHGSILPDSGVHLVNRMLQTSERMSHLIRGLLNYSRIGGSQSPHQRVDLSELIDGILDDLELDIIEKQAILEVDQLPQVWGDPVQLQQLFSNLVSNALKFTKPGRKPKVFIRCQVVAVNKLPDSLFPVSRNHQSYYELSVIDNGIGFEEQYIDRIFKLFERLHGKNSYPGSGIGLAICKQIVMNHKGMLLVASKPDEGAAFRVYLPVINQPDINWLSLDHSRSLPY</sequence>
<dbReference type="InterPro" id="IPR035965">
    <property type="entry name" value="PAS-like_dom_sf"/>
</dbReference>
<evidence type="ECO:0000259" key="9">
    <source>
        <dbReference type="PROSITE" id="PS50109"/>
    </source>
</evidence>
<reference evidence="11 12" key="1">
    <citation type="submission" date="2020-07" db="EMBL/GenBank/DDBJ databases">
        <title>Spirosoma foliorum sp. nov., isolated from the leaves on the Nejang mountain Korea, Republic of.</title>
        <authorList>
            <person name="Ho H."/>
            <person name="Lee Y.-J."/>
            <person name="Nurcahyanto D.-A."/>
            <person name="Kim S.-G."/>
        </authorList>
    </citation>
    <scope>NUCLEOTIDE SEQUENCE [LARGE SCALE GENOMIC DNA]</scope>
    <source>
        <strain evidence="11 12">PL0136</strain>
    </source>
</reference>
<feature type="coiled-coil region" evidence="7">
    <location>
        <begin position="211"/>
        <end position="245"/>
    </location>
</feature>
<dbReference type="Pfam" id="PF05227">
    <property type="entry name" value="CHASE3"/>
    <property type="match status" value="1"/>
</dbReference>
<gene>
    <name evidence="11" type="ORF">H3H32_35745</name>
</gene>
<dbReference type="CDD" id="cd00082">
    <property type="entry name" value="HisKA"/>
    <property type="match status" value="1"/>
</dbReference>
<dbReference type="InterPro" id="IPR004358">
    <property type="entry name" value="Sig_transdc_His_kin-like_C"/>
</dbReference>
<dbReference type="Gene3D" id="1.10.287.130">
    <property type="match status" value="1"/>
</dbReference>
<dbReference type="GO" id="GO:0030295">
    <property type="term" value="F:protein kinase activator activity"/>
    <property type="evidence" value="ECO:0007669"/>
    <property type="project" value="TreeGrafter"/>
</dbReference>
<evidence type="ECO:0000256" key="4">
    <source>
        <dbReference type="ARBA" id="ARBA00022679"/>
    </source>
</evidence>
<feature type="transmembrane region" description="Helical" evidence="8">
    <location>
        <begin position="196"/>
        <end position="215"/>
    </location>
</feature>
<dbReference type="PANTHER" id="PTHR42878">
    <property type="entry name" value="TWO-COMPONENT HISTIDINE KINASE"/>
    <property type="match status" value="1"/>
</dbReference>
<dbReference type="GO" id="GO:0000155">
    <property type="term" value="F:phosphorelay sensor kinase activity"/>
    <property type="evidence" value="ECO:0007669"/>
    <property type="project" value="InterPro"/>
</dbReference>
<dbReference type="InterPro" id="IPR036097">
    <property type="entry name" value="HisK_dim/P_sf"/>
</dbReference>
<organism evidence="11 12">
    <name type="scientific">Spirosoma foliorum</name>
    <dbReference type="NCBI Taxonomy" id="2710596"/>
    <lineage>
        <taxon>Bacteria</taxon>
        <taxon>Pseudomonadati</taxon>
        <taxon>Bacteroidota</taxon>
        <taxon>Cytophagia</taxon>
        <taxon>Cytophagales</taxon>
        <taxon>Cytophagaceae</taxon>
        <taxon>Spirosoma</taxon>
    </lineage>
</organism>
<evidence type="ECO:0000256" key="7">
    <source>
        <dbReference type="SAM" id="Coils"/>
    </source>
</evidence>
<dbReference type="SUPFAM" id="SSF55874">
    <property type="entry name" value="ATPase domain of HSP90 chaperone/DNA topoisomerase II/histidine kinase"/>
    <property type="match status" value="1"/>
</dbReference>
<protein>
    <recommendedName>
        <fullName evidence="2">histidine kinase</fullName>
        <ecNumber evidence="2">2.7.13.3</ecNumber>
    </recommendedName>
</protein>
<evidence type="ECO:0000256" key="2">
    <source>
        <dbReference type="ARBA" id="ARBA00012438"/>
    </source>
</evidence>
<dbReference type="Pfam" id="PF00512">
    <property type="entry name" value="HisKA"/>
    <property type="match status" value="1"/>
</dbReference>
<evidence type="ECO:0000256" key="8">
    <source>
        <dbReference type="SAM" id="Phobius"/>
    </source>
</evidence>
<keyword evidence="3" id="KW-0597">Phosphoprotein</keyword>
<dbReference type="Pfam" id="PF08448">
    <property type="entry name" value="PAS_4"/>
    <property type="match status" value="1"/>
</dbReference>
<dbReference type="GO" id="GO:0007234">
    <property type="term" value="P:osmosensory signaling via phosphorelay pathway"/>
    <property type="evidence" value="ECO:0007669"/>
    <property type="project" value="TreeGrafter"/>
</dbReference>
<dbReference type="InterPro" id="IPR013656">
    <property type="entry name" value="PAS_4"/>
</dbReference>
<evidence type="ECO:0000256" key="3">
    <source>
        <dbReference type="ARBA" id="ARBA00022553"/>
    </source>
</evidence>
<feature type="coiled-coil region" evidence="7">
    <location>
        <begin position="366"/>
        <end position="393"/>
    </location>
</feature>
<dbReference type="RefSeq" id="WP_182460451.1">
    <property type="nucleotide sequence ID" value="NZ_CP059732.1"/>
</dbReference>
<keyword evidence="6 8" id="KW-0472">Membrane</keyword>
<dbReference type="PROSITE" id="PS50112">
    <property type="entry name" value="PAS"/>
    <property type="match status" value="1"/>
</dbReference>
<keyword evidence="8" id="KW-0812">Transmembrane</keyword>
<dbReference type="InterPro" id="IPR000014">
    <property type="entry name" value="PAS"/>
</dbReference>
<dbReference type="PANTHER" id="PTHR42878:SF15">
    <property type="entry name" value="BACTERIOPHYTOCHROME"/>
    <property type="match status" value="1"/>
</dbReference>